<proteinExistence type="predicted"/>
<reference evidence="1" key="1">
    <citation type="journal article" date="2014" name="Front. Microbiol.">
        <title>High frequency of phylogenetically diverse reductive dehalogenase-homologous genes in deep subseafloor sedimentary metagenomes.</title>
        <authorList>
            <person name="Kawai M."/>
            <person name="Futagami T."/>
            <person name="Toyoda A."/>
            <person name="Takaki Y."/>
            <person name="Nishi S."/>
            <person name="Hori S."/>
            <person name="Arai W."/>
            <person name="Tsubouchi T."/>
            <person name="Morono Y."/>
            <person name="Uchiyama I."/>
            <person name="Ito T."/>
            <person name="Fujiyama A."/>
            <person name="Inagaki F."/>
            <person name="Takami H."/>
        </authorList>
    </citation>
    <scope>NUCLEOTIDE SEQUENCE</scope>
    <source>
        <strain evidence="1">Expedition CK06-06</strain>
    </source>
</reference>
<dbReference type="AlphaFoldDB" id="X0V1P1"/>
<feature type="non-terminal residue" evidence="1">
    <location>
        <position position="1"/>
    </location>
</feature>
<gene>
    <name evidence="1" type="ORF">S01H1_24439</name>
</gene>
<accession>X0V1P1</accession>
<protein>
    <submittedName>
        <fullName evidence="1">Uncharacterized protein</fullName>
    </submittedName>
</protein>
<name>X0V1P1_9ZZZZ</name>
<dbReference type="EMBL" id="BARS01014554">
    <property type="protein sequence ID" value="GAF94565.1"/>
    <property type="molecule type" value="Genomic_DNA"/>
</dbReference>
<organism evidence="1">
    <name type="scientific">marine sediment metagenome</name>
    <dbReference type="NCBI Taxonomy" id="412755"/>
    <lineage>
        <taxon>unclassified sequences</taxon>
        <taxon>metagenomes</taxon>
        <taxon>ecological metagenomes</taxon>
    </lineage>
</organism>
<evidence type="ECO:0000313" key="1">
    <source>
        <dbReference type="EMBL" id="GAF94565.1"/>
    </source>
</evidence>
<sequence>GPAIGDSELKRISPTQDEKGWRSCWCSWDFGPDQSRGIEVRRIKIRRFEK</sequence>
<comment type="caution">
    <text evidence="1">The sequence shown here is derived from an EMBL/GenBank/DDBJ whole genome shotgun (WGS) entry which is preliminary data.</text>
</comment>